<organism evidence="3 4">
    <name type="scientific">Amniculicola lignicola CBS 123094</name>
    <dbReference type="NCBI Taxonomy" id="1392246"/>
    <lineage>
        <taxon>Eukaryota</taxon>
        <taxon>Fungi</taxon>
        <taxon>Dikarya</taxon>
        <taxon>Ascomycota</taxon>
        <taxon>Pezizomycotina</taxon>
        <taxon>Dothideomycetes</taxon>
        <taxon>Pleosporomycetidae</taxon>
        <taxon>Pleosporales</taxon>
        <taxon>Amniculicolaceae</taxon>
        <taxon>Amniculicola</taxon>
    </lineage>
</organism>
<feature type="region of interest" description="Disordered" evidence="1">
    <location>
        <begin position="687"/>
        <end position="740"/>
    </location>
</feature>
<protein>
    <recommendedName>
        <fullName evidence="2">GmrSD restriction endonucleases N-terminal domain-containing protein</fullName>
    </recommendedName>
</protein>
<dbReference type="Pfam" id="PF03235">
    <property type="entry name" value="GmrSD_N"/>
    <property type="match status" value="1"/>
</dbReference>
<accession>A0A6A5WYG5</accession>
<feature type="compositionally biased region" description="Polar residues" evidence="1">
    <location>
        <begin position="638"/>
        <end position="656"/>
    </location>
</feature>
<dbReference type="AlphaFoldDB" id="A0A6A5WYG5"/>
<feature type="compositionally biased region" description="Low complexity" evidence="1">
    <location>
        <begin position="415"/>
        <end position="432"/>
    </location>
</feature>
<keyword evidence="4" id="KW-1185">Reference proteome</keyword>
<name>A0A6A5WYG5_9PLEO</name>
<proteinExistence type="predicted"/>
<feature type="region of interest" description="Disordered" evidence="1">
    <location>
        <begin position="409"/>
        <end position="444"/>
    </location>
</feature>
<feature type="region of interest" description="Disordered" evidence="1">
    <location>
        <begin position="457"/>
        <end position="548"/>
    </location>
</feature>
<dbReference type="PANTHER" id="PTHR39639:SF1">
    <property type="entry name" value="DUF262 DOMAIN-CONTAINING PROTEIN"/>
    <property type="match status" value="1"/>
</dbReference>
<feature type="compositionally biased region" description="Basic and acidic residues" evidence="1">
    <location>
        <begin position="460"/>
        <end position="469"/>
    </location>
</feature>
<feature type="region of interest" description="Disordered" evidence="1">
    <location>
        <begin position="591"/>
        <end position="674"/>
    </location>
</feature>
<sequence length="805" mass="89173">MPGLGMEPTNGHQSSIKNEAADVDGYQSEGDNHIDEDFIVKEELPEDDGIYKPRPQLGEPFVGMRPLSYLMSSLEDGSIDVDPEYQREVVWTGDRMTGLINSLMENYYIPPIILNKKVIPTGGGASRTLLVCVDGKQRLSSVRAFVQGLVHCHDYRGEKWWFRVAPGSTRVNSKRVLPEAARVAFLAKEFVTFEFNELSQEQEEDLFARVQMGVQLSAAEKMRAQTGPWQELARLYVDHFPSIFALLKNTTRAKDFQMALSCFSQILEVQHPTNADGVPILRTNFVALPKLLQNTLALDADLKSHYRSVFATFAELIEMDSEVFTNTDRKLKGVQTFAPVELVAVSVLISMYSDTRNNRLLLGDIRAMRNHIRDEYSDIRMNAPMWTFLWNWIDNLEGYRGAVRGPGRPAREVLSTPVPASVPAPVASPAKSASRKRGRPVGSTKYSALPVVSYGQYIAGEERRPERETPASATPKTKRPKIEQQATPTPTSIPIHDHQFGSSTEAPLIVDDEGPMDTATTSTTSSRPPQGSLPPSKKKSRISAVPKENLSILRTQDETLVNKHRPRSPLAVAEARASRISELNGFRVPTAPSMAILPKPPPSAYRQTPVPVPVSKAPQRTTRPTPTPQPTTTVPVPITSQHVTQTPSPYRQTQVPLPSRKSIDRAHTDDSPAVQIDDQLQAALQLSRERPLDPAPLSSRSRTSTDLAPHSDEPIDLTSDTEQERQSLLSSFHSRSATTKIKSELERQELISNFKTSNGGSIHGGRRMLGSTKENSVMIDGPEVFPIQRRTVRKGPKPTRGGFSG</sequence>
<reference evidence="3" key="1">
    <citation type="journal article" date="2020" name="Stud. Mycol.">
        <title>101 Dothideomycetes genomes: a test case for predicting lifestyles and emergence of pathogens.</title>
        <authorList>
            <person name="Haridas S."/>
            <person name="Albert R."/>
            <person name="Binder M."/>
            <person name="Bloem J."/>
            <person name="Labutti K."/>
            <person name="Salamov A."/>
            <person name="Andreopoulos B."/>
            <person name="Baker S."/>
            <person name="Barry K."/>
            <person name="Bills G."/>
            <person name="Bluhm B."/>
            <person name="Cannon C."/>
            <person name="Castanera R."/>
            <person name="Culley D."/>
            <person name="Daum C."/>
            <person name="Ezra D."/>
            <person name="Gonzalez J."/>
            <person name="Henrissat B."/>
            <person name="Kuo A."/>
            <person name="Liang C."/>
            <person name="Lipzen A."/>
            <person name="Lutzoni F."/>
            <person name="Magnuson J."/>
            <person name="Mondo S."/>
            <person name="Nolan M."/>
            <person name="Ohm R."/>
            <person name="Pangilinan J."/>
            <person name="Park H.-J."/>
            <person name="Ramirez L."/>
            <person name="Alfaro M."/>
            <person name="Sun H."/>
            <person name="Tritt A."/>
            <person name="Yoshinaga Y."/>
            <person name="Zwiers L.-H."/>
            <person name="Turgeon B."/>
            <person name="Goodwin S."/>
            <person name="Spatafora J."/>
            <person name="Crous P."/>
            <person name="Grigoriev I."/>
        </authorList>
    </citation>
    <scope>NUCLEOTIDE SEQUENCE</scope>
    <source>
        <strain evidence="3">CBS 123094</strain>
    </source>
</reference>
<feature type="domain" description="GmrSD restriction endonucleases N-terminal" evidence="2">
    <location>
        <begin position="77"/>
        <end position="208"/>
    </location>
</feature>
<dbReference type="PANTHER" id="PTHR39639">
    <property type="entry name" value="CHROMOSOME 16, WHOLE GENOME SHOTGUN SEQUENCE"/>
    <property type="match status" value="1"/>
</dbReference>
<feature type="compositionally biased region" description="Basic and acidic residues" evidence="1">
    <location>
        <begin position="661"/>
        <end position="670"/>
    </location>
</feature>
<dbReference type="InterPro" id="IPR004919">
    <property type="entry name" value="GmrSD_N"/>
</dbReference>
<evidence type="ECO:0000313" key="3">
    <source>
        <dbReference type="EMBL" id="KAF2005211.1"/>
    </source>
</evidence>
<gene>
    <name evidence="3" type="ORF">P154DRAFT_518746</name>
</gene>
<dbReference type="OrthoDB" id="5419821at2759"/>
<evidence type="ECO:0000259" key="2">
    <source>
        <dbReference type="Pfam" id="PF03235"/>
    </source>
</evidence>
<feature type="compositionally biased region" description="Polar residues" evidence="1">
    <location>
        <begin position="726"/>
        <end position="740"/>
    </location>
</feature>
<dbReference type="Proteomes" id="UP000799779">
    <property type="component" value="Unassembled WGS sequence"/>
</dbReference>
<feature type="region of interest" description="Disordered" evidence="1">
    <location>
        <begin position="756"/>
        <end position="805"/>
    </location>
</feature>
<evidence type="ECO:0000313" key="4">
    <source>
        <dbReference type="Proteomes" id="UP000799779"/>
    </source>
</evidence>
<evidence type="ECO:0000256" key="1">
    <source>
        <dbReference type="SAM" id="MobiDB-lite"/>
    </source>
</evidence>
<dbReference type="EMBL" id="ML977564">
    <property type="protein sequence ID" value="KAF2005211.1"/>
    <property type="molecule type" value="Genomic_DNA"/>
</dbReference>
<feature type="compositionally biased region" description="Low complexity" evidence="1">
    <location>
        <begin position="618"/>
        <end position="637"/>
    </location>
</feature>